<dbReference type="AlphaFoldDB" id="A0A7J6RR98"/>
<dbReference type="PANTHER" id="PTHR45168:SF3">
    <property type="entry name" value="DNAJ HEAT SHOCK PROTEIN FAMILY (HSP40) MEMBER B2"/>
    <property type="match status" value="1"/>
</dbReference>
<dbReference type="SUPFAM" id="SSF46565">
    <property type="entry name" value="Chaperone J-domain"/>
    <property type="match status" value="1"/>
</dbReference>
<organism evidence="3 4">
    <name type="scientific">Perkinsus olseni</name>
    <name type="common">Perkinsus atlanticus</name>
    <dbReference type="NCBI Taxonomy" id="32597"/>
    <lineage>
        <taxon>Eukaryota</taxon>
        <taxon>Sar</taxon>
        <taxon>Alveolata</taxon>
        <taxon>Perkinsozoa</taxon>
        <taxon>Perkinsea</taxon>
        <taxon>Perkinsida</taxon>
        <taxon>Perkinsidae</taxon>
        <taxon>Perkinsus</taxon>
    </lineage>
</organism>
<dbReference type="SMART" id="SM00271">
    <property type="entry name" value="DnaJ"/>
    <property type="match status" value="1"/>
</dbReference>
<comment type="caution">
    <text evidence="3">The sequence shown here is derived from an EMBL/GenBank/DDBJ whole genome shotgun (WGS) entry which is preliminary data.</text>
</comment>
<dbReference type="PRINTS" id="PR00625">
    <property type="entry name" value="JDOMAIN"/>
</dbReference>
<gene>
    <name evidence="3" type="ORF">FOZ63_029960</name>
</gene>
<feature type="compositionally biased region" description="Polar residues" evidence="1">
    <location>
        <begin position="278"/>
        <end position="292"/>
    </location>
</feature>
<dbReference type="GO" id="GO:0030544">
    <property type="term" value="F:Hsp70 protein binding"/>
    <property type="evidence" value="ECO:0007669"/>
    <property type="project" value="InterPro"/>
</dbReference>
<sequence length="292" mass="32354">MAGDTYYYDVLHVSRRATQAEIKKAYKKQALKWHPDKNPNNREAAERMFKEVAEAYGVLSDPEKKQIYDTYGKKGLERGNVPTNAASTNNAAGGYHQFDMNDAFSVFEQFFGSRDPWQQFEDLVNGNLQRAMSSGRGGGGMGMSVFNDPFFTQGFGSRSSSRRTNYANIGSSASSGTFARSSTWSSGGNMSSGMSQSTSTTTRTVNGHTVTVTDKQIRHPDGRIQRTVTEKRYDPRTGQVGVVITSSLDAPRVPLFMRHFHCQTEERLIDNPADSGGMSRTQRSTTNRLAYA</sequence>
<dbReference type="CDD" id="cd06257">
    <property type="entry name" value="DnaJ"/>
    <property type="match status" value="1"/>
</dbReference>
<dbReference type="OMA" id="FDFWDNP"/>
<dbReference type="EMBL" id="JABANO010023612">
    <property type="protein sequence ID" value="KAF4723248.1"/>
    <property type="molecule type" value="Genomic_DNA"/>
</dbReference>
<evidence type="ECO:0000256" key="1">
    <source>
        <dbReference type="SAM" id="MobiDB-lite"/>
    </source>
</evidence>
<evidence type="ECO:0000313" key="4">
    <source>
        <dbReference type="Proteomes" id="UP000553632"/>
    </source>
</evidence>
<dbReference type="PROSITE" id="PS50076">
    <property type="entry name" value="DNAJ_2"/>
    <property type="match status" value="1"/>
</dbReference>
<feature type="domain" description="J" evidence="2">
    <location>
        <begin position="6"/>
        <end position="72"/>
    </location>
</feature>
<dbReference type="InterPro" id="IPR001623">
    <property type="entry name" value="DnaJ_domain"/>
</dbReference>
<dbReference type="PANTHER" id="PTHR45168">
    <property type="entry name" value="DNAJ HOMOLOG SUBFAMILY B MEMBER 2"/>
    <property type="match status" value="1"/>
</dbReference>
<evidence type="ECO:0000313" key="3">
    <source>
        <dbReference type="EMBL" id="KAF4723248.1"/>
    </source>
</evidence>
<dbReference type="Pfam" id="PF00226">
    <property type="entry name" value="DnaJ"/>
    <property type="match status" value="1"/>
</dbReference>
<evidence type="ECO:0000259" key="2">
    <source>
        <dbReference type="PROSITE" id="PS50076"/>
    </source>
</evidence>
<accession>A0A7J6RR98</accession>
<reference evidence="3 4" key="1">
    <citation type="submission" date="2020-04" db="EMBL/GenBank/DDBJ databases">
        <title>Perkinsus olseni comparative genomics.</title>
        <authorList>
            <person name="Bogema D.R."/>
        </authorList>
    </citation>
    <scope>NUCLEOTIDE SEQUENCE [LARGE SCALE GENOMIC DNA]</scope>
    <source>
        <strain evidence="3 4">ATCC PRA-207</strain>
    </source>
</reference>
<dbReference type="Proteomes" id="UP000553632">
    <property type="component" value="Unassembled WGS sequence"/>
</dbReference>
<keyword evidence="4" id="KW-1185">Reference proteome</keyword>
<feature type="region of interest" description="Disordered" evidence="1">
    <location>
        <begin position="177"/>
        <end position="205"/>
    </location>
</feature>
<protein>
    <recommendedName>
        <fullName evidence="2">J domain-containing protein</fullName>
    </recommendedName>
</protein>
<name>A0A7J6RR98_PEROL</name>
<feature type="region of interest" description="Disordered" evidence="1">
    <location>
        <begin position="269"/>
        <end position="292"/>
    </location>
</feature>
<dbReference type="InterPro" id="IPR043183">
    <property type="entry name" value="DNJB2/6-like"/>
</dbReference>
<dbReference type="Gene3D" id="1.10.287.110">
    <property type="entry name" value="DnaJ domain"/>
    <property type="match status" value="1"/>
</dbReference>
<dbReference type="InterPro" id="IPR036869">
    <property type="entry name" value="J_dom_sf"/>
</dbReference>
<dbReference type="GO" id="GO:0051082">
    <property type="term" value="F:unfolded protein binding"/>
    <property type="evidence" value="ECO:0007669"/>
    <property type="project" value="InterPro"/>
</dbReference>
<proteinExistence type="predicted"/>